<protein>
    <submittedName>
        <fullName evidence="2">GCN5-related N-acetyltransferase</fullName>
    </submittedName>
</protein>
<dbReference type="CDD" id="cd04301">
    <property type="entry name" value="NAT_SF"/>
    <property type="match status" value="1"/>
</dbReference>
<reference evidence="2 3" key="1">
    <citation type="submission" date="2011-05" db="EMBL/GenBank/DDBJ databases">
        <title>Complete sequence of Thioalkalimicrobium cyclicum ALM1.</title>
        <authorList>
            <consortium name="US DOE Joint Genome Institute"/>
            <person name="Lucas S."/>
            <person name="Han J."/>
            <person name="Lapidus A."/>
            <person name="Cheng J.-F."/>
            <person name="Goodwin L."/>
            <person name="Pitluck S."/>
            <person name="Peters L."/>
            <person name="Mikhailova N."/>
            <person name="Davenport K."/>
            <person name="Han C."/>
            <person name="Tapia R."/>
            <person name="Land M."/>
            <person name="Hauser L."/>
            <person name="Kyrpides N."/>
            <person name="Ivanova N."/>
            <person name="Pagani I."/>
            <person name="Kappler U."/>
            <person name="Woyke T."/>
        </authorList>
    </citation>
    <scope>NUCLEOTIDE SEQUENCE [LARGE SCALE GENOMIC DNA]</scope>
    <source>
        <strain evidence="3">DSM 14477 / JCM 11371 / ALM1</strain>
    </source>
</reference>
<keyword evidence="2" id="KW-0808">Transferase</keyword>
<dbReference type="eggNOG" id="COG1246">
    <property type="taxonomic scope" value="Bacteria"/>
</dbReference>
<organism evidence="2 3">
    <name type="scientific">Thiomicrospira cyclica (strain DSM 14477 / JCM 11371 / ALM1)</name>
    <name type="common">Thioalkalimicrobium cyclicum</name>
    <dbReference type="NCBI Taxonomy" id="717773"/>
    <lineage>
        <taxon>Bacteria</taxon>
        <taxon>Pseudomonadati</taxon>
        <taxon>Pseudomonadota</taxon>
        <taxon>Gammaproteobacteria</taxon>
        <taxon>Thiotrichales</taxon>
        <taxon>Piscirickettsiaceae</taxon>
        <taxon>Thiomicrospira</taxon>
    </lineage>
</organism>
<gene>
    <name evidence="2" type="ordered locus">Thicy_1154</name>
</gene>
<dbReference type="STRING" id="717773.Thicy_1154"/>
<feature type="domain" description="N-acetyltransferase" evidence="1">
    <location>
        <begin position="1"/>
        <end position="134"/>
    </location>
</feature>
<dbReference type="InterPro" id="IPR016181">
    <property type="entry name" value="Acyl_CoA_acyltransferase"/>
</dbReference>
<dbReference type="OrthoDB" id="8780005at2"/>
<dbReference type="Proteomes" id="UP000009232">
    <property type="component" value="Chromosome"/>
</dbReference>
<keyword evidence="3" id="KW-1185">Reference proteome</keyword>
<dbReference type="KEGG" id="tcy:Thicy_1154"/>
<evidence type="ECO:0000259" key="1">
    <source>
        <dbReference type="PROSITE" id="PS51186"/>
    </source>
</evidence>
<dbReference type="Pfam" id="PF13673">
    <property type="entry name" value="Acetyltransf_10"/>
    <property type="match status" value="1"/>
</dbReference>
<name>F6D8S0_THICA</name>
<evidence type="ECO:0000313" key="3">
    <source>
        <dbReference type="Proteomes" id="UP000009232"/>
    </source>
</evidence>
<sequence length="141" mass="16777">MTNNNLTLHYETQHFSAEVIQLCKRTKQRKPQRDERVFWHSNGIEGVGIVRLRRLDSAYDDWLVRGLWIAPKYRQQGFASQLMNFAISEMQSKSSQRVYAMASHHLDEFYSKLGFSPAEQETCPKQLEKQHKWRVWVYSIQ</sequence>
<dbReference type="HOGENOM" id="CLU_1824455_0_0_6"/>
<dbReference type="EMBL" id="CP002776">
    <property type="protein sequence ID" value="AEG31921.1"/>
    <property type="molecule type" value="Genomic_DNA"/>
</dbReference>
<dbReference type="PROSITE" id="PS51186">
    <property type="entry name" value="GNAT"/>
    <property type="match status" value="1"/>
</dbReference>
<accession>F6D8S0</accession>
<dbReference type="AlphaFoldDB" id="F6D8S0"/>
<dbReference type="Gene3D" id="3.40.630.30">
    <property type="match status" value="1"/>
</dbReference>
<dbReference type="GO" id="GO:0016747">
    <property type="term" value="F:acyltransferase activity, transferring groups other than amino-acyl groups"/>
    <property type="evidence" value="ECO:0007669"/>
    <property type="project" value="InterPro"/>
</dbReference>
<dbReference type="SUPFAM" id="SSF55729">
    <property type="entry name" value="Acyl-CoA N-acyltransferases (Nat)"/>
    <property type="match status" value="1"/>
</dbReference>
<dbReference type="RefSeq" id="WP_013835697.1">
    <property type="nucleotide sequence ID" value="NC_015581.1"/>
</dbReference>
<proteinExistence type="predicted"/>
<dbReference type="InterPro" id="IPR000182">
    <property type="entry name" value="GNAT_dom"/>
</dbReference>
<evidence type="ECO:0000313" key="2">
    <source>
        <dbReference type="EMBL" id="AEG31921.1"/>
    </source>
</evidence>